<gene>
    <name evidence="2" type="ORF">ITX44_17760</name>
</gene>
<keyword evidence="3" id="KW-1185">Reference proteome</keyword>
<dbReference type="PANTHER" id="PTHR37314:SF4">
    <property type="entry name" value="UPF0700 TRANSMEMBRANE PROTEIN YOAK"/>
    <property type="match status" value="1"/>
</dbReference>
<dbReference type="PANTHER" id="PTHR37314">
    <property type="entry name" value="SLR0142 PROTEIN"/>
    <property type="match status" value="1"/>
</dbReference>
<keyword evidence="1" id="KW-1133">Transmembrane helix</keyword>
<dbReference type="EMBL" id="JADKYB010000008">
    <property type="protein sequence ID" value="MBM9506366.1"/>
    <property type="molecule type" value="Genomic_DNA"/>
</dbReference>
<feature type="transmembrane region" description="Helical" evidence="1">
    <location>
        <begin position="153"/>
        <end position="174"/>
    </location>
</feature>
<keyword evidence="1" id="KW-0472">Membrane</keyword>
<dbReference type="RefSeq" id="WP_205358205.1">
    <property type="nucleotide sequence ID" value="NZ_JADKYB010000008.1"/>
</dbReference>
<feature type="transmembrane region" description="Helical" evidence="1">
    <location>
        <begin position="40"/>
        <end position="59"/>
    </location>
</feature>
<feature type="transmembrane region" description="Helical" evidence="1">
    <location>
        <begin position="89"/>
        <end position="107"/>
    </location>
</feature>
<feature type="transmembrane region" description="Helical" evidence="1">
    <location>
        <begin position="206"/>
        <end position="223"/>
    </location>
</feature>
<evidence type="ECO:0000313" key="3">
    <source>
        <dbReference type="Proteomes" id="UP000749040"/>
    </source>
</evidence>
<dbReference type="Pfam" id="PF06912">
    <property type="entry name" value="DUF1275"/>
    <property type="match status" value="1"/>
</dbReference>
<sequence>MTGGSPAADGDPGPGGRTGAAGRVRALLAPALAAEPPNTGIPALFLALTTLSGMIDAVSVLHFRKVFVANMTGNLVFGGLGIARAPGFVVAPSVLALAGFAAGGVLCRTVLARGRTGRPLVAASAGTEALLLTVAAVITAATGRNPAEGVRDLLIVVCAAAFGIQNVTAGRVAVPGLTTTVMTRTLVGLIDTLGVPGRTETVVRQGLSVLLLISGAAVGGVLTDQAHPAAAIGATAVGAAVVAGLAARGRT</sequence>
<evidence type="ECO:0000256" key="1">
    <source>
        <dbReference type="SAM" id="Phobius"/>
    </source>
</evidence>
<dbReference type="Proteomes" id="UP000749040">
    <property type="component" value="Unassembled WGS sequence"/>
</dbReference>
<comment type="caution">
    <text evidence="2">The sequence shown here is derived from an EMBL/GenBank/DDBJ whole genome shotgun (WGS) entry which is preliminary data.</text>
</comment>
<reference evidence="2 3" key="1">
    <citation type="submission" date="2021-01" db="EMBL/GenBank/DDBJ databases">
        <title>Streptomyces acididurans sp. nov., isolated from a peat swamp forest soil.</title>
        <authorList>
            <person name="Chantavorakit T."/>
            <person name="Duangmal K."/>
        </authorList>
    </citation>
    <scope>NUCLEOTIDE SEQUENCE [LARGE SCALE GENOMIC DNA]</scope>
    <source>
        <strain evidence="2 3">KK5PA1</strain>
    </source>
</reference>
<feature type="transmembrane region" description="Helical" evidence="1">
    <location>
        <begin position="66"/>
        <end position="83"/>
    </location>
</feature>
<evidence type="ECO:0000313" key="2">
    <source>
        <dbReference type="EMBL" id="MBM9506366.1"/>
    </source>
</evidence>
<keyword evidence="1" id="KW-0812">Transmembrane</keyword>
<organism evidence="2 3">
    <name type="scientific">Actinacidiphila acididurans</name>
    <dbReference type="NCBI Taxonomy" id="2784346"/>
    <lineage>
        <taxon>Bacteria</taxon>
        <taxon>Bacillati</taxon>
        <taxon>Actinomycetota</taxon>
        <taxon>Actinomycetes</taxon>
        <taxon>Kitasatosporales</taxon>
        <taxon>Streptomycetaceae</taxon>
        <taxon>Actinacidiphila</taxon>
    </lineage>
</organism>
<feature type="transmembrane region" description="Helical" evidence="1">
    <location>
        <begin position="119"/>
        <end position="141"/>
    </location>
</feature>
<accession>A0ABS2TV37</accession>
<proteinExistence type="predicted"/>
<name>A0ABS2TV37_9ACTN</name>
<feature type="transmembrane region" description="Helical" evidence="1">
    <location>
        <begin position="229"/>
        <end position="247"/>
    </location>
</feature>
<dbReference type="InterPro" id="IPR010699">
    <property type="entry name" value="DUF1275"/>
</dbReference>
<protein>
    <submittedName>
        <fullName evidence="2">DUF1275 domain-containing protein</fullName>
    </submittedName>
</protein>